<accession>A0A024E5H3</accession>
<evidence type="ECO:0000313" key="4">
    <source>
        <dbReference type="Proteomes" id="UP000026913"/>
    </source>
</evidence>
<proteinExistence type="predicted"/>
<dbReference type="RefSeq" id="WP_010460079.1">
    <property type="nucleotide sequence ID" value="NZ_CP005960.1"/>
</dbReference>
<organism evidence="3 4">
    <name type="scientific">Pseudomonas mandelii JR-1</name>
    <dbReference type="NCBI Taxonomy" id="1147786"/>
    <lineage>
        <taxon>Bacteria</taxon>
        <taxon>Pseudomonadati</taxon>
        <taxon>Pseudomonadota</taxon>
        <taxon>Gammaproteobacteria</taxon>
        <taxon>Pseudomonadales</taxon>
        <taxon>Pseudomonadaceae</taxon>
        <taxon>Pseudomonas</taxon>
    </lineage>
</organism>
<dbReference type="EMBL" id="CP005960">
    <property type="protein sequence ID" value="AHZ67583.1"/>
    <property type="molecule type" value="Genomic_DNA"/>
</dbReference>
<dbReference type="Pfam" id="PF03886">
    <property type="entry name" value="ABC_trans_aux"/>
    <property type="match status" value="1"/>
</dbReference>
<dbReference type="Gene3D" id="3.40.50.10610">
    <property type="entry name" value="ABC-type transport auxiliary lipoprotein component"/>
    <property type="match status" value="1"/>
</dbReference>
<evidence type="ECO:0000259" key="2">
    <source>
        <dbReference type="Pfam" id="PF03886"/>
    </source>
</evidence>
<dbReference type="KEGG" id="pman:OU5_0504"/>
<dbReference type="HOGENOM" id="CLU_096001_0_1_6"/>
<dbReference type="Proteomes" id="UP000026913">
    <property type="component" value="Chromosome"/>
</dbReference>
<gene>
    <name evidence="3" type="ORF">OU5_0504</name>
</gene>
<dbReference type="AlphaFoldDB" id="A0A024E5H3"/>
<feature type="chain" id="PRO_5001530491" description="ABC-type transport auxiliary lipoprotein component domain-containing protein" evidence="1">
    <location>
        <begin position="21"/>
        <end position="186"/>
    </location>
</feature>
<feature type="domain" description="ABC-type transport auxiliary lipoprotein component" evidence="2">
    <location>
        <begin position="28"/>
        <end position="171"/>
    </location>
</feature>
<feature type="signal peptide" evidence="1">
    <location>
        <begin position="1"/>
        <end position="20"/>
    </location>
</feature>
<evidence type="ECO:0000313" key="3">
    <source>
        <dbReference type="EMBL" id="AHZ67583.1"/>
    </source>
</evidence>
<name>A0A024E5H3_9PSED</name>
<keyword evidence="1" id="KW-0732">Signal</keyword>
<evidence type="ECO:0000256" key="1">
    <source>
        <dbReference type="SAM" id="SignalP"/>
    </source>
</evidence>
<dbReference type="OrthoDB" id="5949767at2"/>
<protein>
    <recommendedName>
        <fullName evidence="2">ABC-type transport auxiliary lipoprotein component domain-containing protein</fullName>
    </recommendedName>
</protein>
<dbReference type="InterPro" id="IPR005586">
    <property type="entry name" value="ABC_trans_aux"/>
</dbReference>
<reference evidence="3 4" key="1">
    <citation type="journal article" date="2012" name="J. Bacteriol.">
        <title>Genome sequence of cold-adapted Pseudomonas mandelii strain JR-1.</title>
        <authorList>
            <person name="Jang S.H."/>
            <person name="Kim J."/>
            <person name="Kim J."/>
            <person name="Hong S."/>
            <person name="Lee C."/>
        </authorList>
    </citation>
    <scope>NUCLEOTIDE SEQUENCE [LARGE SCALE GENOMIC DNA]</scope>
    <source>
        <strain evidence="3 4">JR-1</strain>
    </source>
</reference>
<sequence>MAFSLKITLVTALLLLTACRSDPIQFHTLIPAQLGNQSRGGTSEIEIESISVPPQVDRPQIVIRQGNSGLAILETEWWAASLVDELRSAMVDQLLISNSQRKMSLRLDVQRFDSIPGQYALIDVKWRLRSLGDSDNTLITCRSTLQSPSGPSIDELVVAHQNNVKRLAAAINQAAGGTSKGCPSSQ</sequence>
<dbReference type="PROSITE" id="PS51257">
    <property type="entry name" value="PROKAR_LIPOPROTEIN"/>
    <property type="match status" value="1"/>
</dbReference>
<dbReference type="SUPFAM" id="SSF159594">
    <property type="entry name" value="XCC0632-like"/>
    <property type="match status" value="1"/>
</dbReference>